<evidence type="ECO:0000313" key="1">
    <source>
        <dbReference type="EMBL" id="GAG87790.1"/>
    </source>
</evidence>
<sequence length="175" mass="20312">MINILIFNLVIFSQYFGQNKVQYKDFNFKIIDTEHFDIYFYQGGDEIAAFAEQVLEDGYEVLSEDLGVQIDFRIPVILYNSPNDFSQTNVTLALIEESVGGFTELLKNRVVIPFTGDYEDFRHVLVHELTHVFQFVIFFPSRLEAVFSGDIFYSVPLWVMEGHCEFSSLGWDMEA</sequence>
<evidence type="ECO:0008006" key="2">
    <source>
        <dbReference type="Google" id="ProtNLM"/>
    </source>
</evidence>
<comment type="caution">
    <text evidence="1">The sequence shown here is derived from an EMBL/GenBank/DDBJ whole genome shotgun (WGS) entry which is preliminary data.</text>
</comment>
<proteinExistence type="predicted"/>
<name>X1AYD9_9ZZZZ</name>
<protein>
    <recommendedName>
        <fullName evidence="2">Biopolymer transporter Tol</fullName>
    </recommendedName>
</protein>
<reference evidence="1" key="1">
    <citation type="journal article" date="2014" name="Front. Microbiol.">
        <title>High frequency of phylogenetically diverse reductive dehalogenase-homologous genes in deep subseafloor sedimentary metagenomes.</title>
        <authorList>
            <person name="Kawai M."/>
            <person name="Futagami T."/>
            <person name="Toyoda A."/>
            <person name="Takaki Y."/>
            <person name="Nishi S."/>
            <person name="Hori S."/>
            <person name="Arai W."/>
            <person name="Tsubouchi T."/>
            <person name="Morono Y."/>
            <person name="Uchiyama I."/>
            <person name="Ito T."/>
            <person name="Fujiyama A."/>
            <person name="Inagaki F."/>
            <person name="Takami H."/>
        </authorList>
    </citation>
    <scope>NUCLEOTIDE SEQUENCE</scope>
    <source>
        <strain evidence="1">Expedition CK06-06</strain>
    </source>
</reference>
<dbReference type="AlphaFoldDB" id="X1AYD9"/>
<feature type="non-terminal residue" evidence="1">
    <location>
        <position position="175"/>
    </location>
</feature>
<accession>X1AYD9</accession>
<dbReference type="EMBL" id="BART01010317">
    <property type="protein sequence ID" value="GAG87790.1"/>
    <property type="molecule type" value="Genomic_DNA"/>
</dbReference>
<organism evidence="1">
    <name type="scientific">marine sediment metagenome</name>
    <dbReference type="NCBI Taxonomy" id="412755"/>
    <lineage>
        <taxon>unclassified sequences</taxon>
        <taxon>metagenomes</taxon>
        <taxon>ecological metagenomes</taxon>
    </lineage>
</organism>
<gene>
    <name evidence="1" type="ORF">S01H4_22491</name>
</gene>